<dbReference type="Proteomes" id="UP000237105">
    <property type="component" value="Unassembled WGS sequence"/>
</dbReference>
<sequence>MASSSSVVSSSSTSAPSARASLSAVAIPNILNPLHLRLDRNNYAYWRSQVLEAVRAHDLDDFLFSTRLRPDAFIPDPANPHQSINNPDHAIWIRLD</sequence>
<reference evidence="2" key="1">
    <citation type="submission" date="2016-06" db="EMBL/GenBank/DDBJ databases">
        <title>Parallel loss of symbiosis genes in relatives of nitrogen-fixing non-legume Parasponia.</title>
        <authorList>
            <person name="Van Velzen R."/>
            <person name="Holmer R."/>
            <person name="Bu F."/>
            <person name="Rutten L."/>
            <person name="Van Zeijl A."/>
            <person name="Liu W."/>
            <person name="Santuari L."/>
            <person name="Cao Q."/>
            <person name="Sharma T."/>
            <person name="Shen D."/>
            <person name="Roswanjaya Y."/>
            <person name="Wardhani T."/>
            <person name="Kalhor M.S."/>
            <person name="Jansen J."/>
            <person name="Van den Hoogen J."/>
            <person name="Gungor B."/>
            <person name="Hartog M."/>
            <person name="Hontelez J."/>
            <person name="Verver J."/>
            <person name="Yang W.-C."/>
            <person name="Schijlen E."/>
            <person name="Repin R."/>
            <person name="Schilthuizen M."/>
            <person name="Schranz E."/>
            <person name="Heidstra R."/>
            <person name="Miyata K."/>
            <person name="Fedorova E."/>
            <person name="Kohlen W."/>
            <person name="Bisseling T."/>
            <person name="Smit S."/>
            <person name="Geurts R."/>
        </authorList>
    </citation>
    <scope>NUCLEOTIDE SEQUENCE [LARGE SCALE GENOMIC DNA]</scope>
    <source>
        <strain evidence="2">cv. WU1-14</strain>
    </source>
</reference>
<evidence type="ECO:0008006" key="3">
    <source>
        <dbReference type="Google" id="ProtNLM"/>
    </source>
</evidence>
<proteinExistence type="predicted"/>
<accession>A0A2P5DZY5</accession>
<gene>
    <name evidence="1" type="ORF">PanWU01x14_017290</name>
</gene>
<evidence type="ECO:0000313" key="2">
    <source>
        <dbReference type="Proteomes" id="UP000237105"/>
    </source>
</evidence>
<dbReference type="OrthoDB" id="1845088at2759"/>
<dbReference type="AlphaFoldDB" id="A0A2P5DZY5"/>
<protein>
    <recommendedName>
        <fullName evidence="3">Retrotransposon Copia-like N-terminal domain-containing protein</fullName>
    </recommendedName>
</protein>
<name>A0A2P5DZY5_PARAD</name>
<keyword evidence="2" id="KW-1185">Reference proteome</keyword>
<evidence type="ECO:0000313" key="1">
    <source>
        <dbReference type="EMBL" id="PON78830.1"/>
    </source>
</evidence>
<dbReference type="EMBL" id="JXTB01000007">
    <property type="protein sequence ID" value="PON78830.1"/>
    <property type="molecule type" value="Genomic_DNA"/>
</dbReference>
<organism evidence="1 2">
    <name type="scientific">Parasponia andersonii</name>
    <name type="common">Sponia andersonii</name>
    <dbReference type="NCBI Taxonomy" id="3476"/>
    <lineage>
        <taxon>Eukaryota</taxon>
        <taxon>Viridiplantae</taxon>
        <taxon>Streptophyta</taxon>
        <taxon>Embryophyta</taxon>
        <taxon>Tracheophyta</taxon>
        <taxon>Spermatophyta</taxon>
        <taxon>Magnoliopsida</taxon>
        <taxon>eudicotyledons</taxon>
        <taxon>Gunneridae</taxon>
        <taxon>Pentapetalae</taxon>
        <taxon>rosids</taxon>
        <taxon>fabids</taxon>
        <taxon>Rosales</taxon>
        <taxon>Cannabaceae</taxon>
        <taxon>Parasponia</taxon>
    </lineage>
</organism>
<comment type="caution">
    <text evidence="1">The sequence shown here is derived from an EMBL/GenBank/DDBJ whole genome shotgun (WGS) entry which is preliminary data.</text>
</comment>